<name>A0A8F6TZA6_9RHOB</name>
<evidence type="ECO:0000313" key="1">
    <source>
        <dbReference type="EMBL" id="QXT41390.1"/>
    </source>
</evidence>
<keyword evidence="2" id="KW-1185">Reference proteome</keyword>
<proteinExistence type="predicted"/>
<dbReference type="Pfam" id="PF13279">
    <property type="entry name" value="4HBT_2"/>
    <property type="match status" value="1"/>
</dbReference>
<gene>
    <name evidence="1" type="ORF">KYE46_06930</name>
</gene>
<dbReference type="Proteomes" id="UP000825009">
    <property type="component" value="Chromosome"/>
</dbReference>
<organism evidence="1 2">
    <name type="scientific">Gymnodinialimonas ceratoperidinii</name>
    <dbReference type="NCBI Taxonomy" id="2856823"/>
    <lineage>
        <taxon>Bacteria</taxon>
        <taxon>Pseudomonadati</taxon>
        <taxon>Pseudomonadota</taxon>
        <taxon>Alphaproteobacteria</taxon>
        <taxon>Rhodobacterales</taxon>
        <taxon>Paracoccaceae</taxon>
        <taxon>Gymnodinialimonas</taxon>
    </lineage>
</organism>
<evidence type="ECO:0000313" key="2">
    <source>
        <dbReference type="Proteomes" id="UP000825009"/>
    </source>
</evidence>
<sequence length="133" mass="14480">MNEAFYLTAFSDAADQLLDWAGMDAGCVQAGASVFTVETHIRHLGEVNIGDPLRVTTRVIEGGGPKLHLWHELHVESRLCATAEQLLLHMDLSTRRPAPPPEAVGTWLAQAKAAHAPMPLPEGFQRHVGQART</sequence>
<dbReference type="EMBL" id="CP079194">
    <property type="protein sequence ID" value="QXT41390.1"/>
    <property type="molecule type" value="Genomic_DNA"/>
</dbReference>
<reference evidence="1 2" key="1">
    <citation type="submission" date="2021-07" db="EMBL/GenBank/DDBJ databases">
        <title>A novel Jannaschia species isolated from marine dinoflagellate Ceratoperidinium margalefii.</title>
        <authorList>
            <person name="Jiang Y."/>
            <person name="Li Z."/>
        </authorList>
    </citation>
    <scope>NUCLEOTIDE SEQUENCE [LARGE SCALE GENOMIC DNA]</scope>
    <source>
        <strain evidence="1 2">J12C1-MA-4</strain>
    </source>
</reference>
<protein>
    <submittedName>
        <fullName evidence="1">Thioesterase family protein</fullName>
    </submittedName>
</protein>
<dbReference type="CDD" id="cd00586">
    <property type="entry name" value="4HBT"/>
    <property type="match status" value="1"/>
</dbReference>
<accession>A0A8F6TZA6</accession>
<dbReference type="KEGG" id="gce:KYE46_06930"/>
<dbReference type="AlphaFoldDB" id="A0A8F6TZA6"/>